<feature type="region of interest" description="Disordered" evidence="1">
    <location>
        <begin position="1"/>
        <end position="38"/>
    </location>
</feature>
<dbReference type="Gene3D" id="1.10.238.10">
    <property type="entry name" value="EF-hand"/>
    <property type="match status" value="1"/>
</dbReference>
<organism evidence="3 4">
    <name type="scientific">Streptomyces atroolivaceus</name>
    <dbReference type="NCBI Taxonomy" id="66869"/>
    <lineage>
        <taxon>Bacteria</taxon>
        <taxon>Bacillati</taxon>
        <taxon>Actinomycetota</taxon>
        <taxon>Actinomycetes</taxon>
        <taxon>Kitasatosporales</taxon>
        <taxon>Streptomycetaceae</taxon>
        <taxon>Streptomyces</taxon>
    </lineage>
</organism>
<gene>
    <name evidence="3" type="ORF">ACFPL4_16755</name>
</gene>
<accession>A0ABV9V9B9</accession>
<dbReference type="SUPFAM" id="SSF47473">
    <property type="entry name" value="EF-hand"/>
    <property type="match status" value="1"/>
</dbReference>
<dbReference type="InterPro" id="IPR018713">
    <property type="entry name" value="MPAB/Lcp_cat_dom"/>
</dbReference>
<dbReference type="InterPro" id="IPR018247">
    <property type="entry name" value="EF_Hand_1_Ca_BS"/>
</dbReference>
<dbReference type="SMART" id="SM00054">
    <property type="entry name" value="EFh"/>
    <property type="match status" value="3"/>
</dbReference>
<evidence type="ECO:0000313" key="4">
    <source>
        <dbReference type="Proteomes" id="UP001595908"/>
    </source>
</evidence>
<comment type="caution">
    <text evidence="3">The sequence shown here is derived from an EMBL/GenBank/DDBJ whole genome shotgun (WGS) entry which is preliminary data.</text>
</comment>
<evidence type="ECO:0000259" key="2">
    <source>
        <dbReference type="PROSITE" id="PS50222"/>
    </source>
</evidence>
<name>A0ABV9V9B9_STRAZ</name>
<keyword evidence="4" id="KW-1185">Reference proteome</keyword>
<feature type="domain" description="EF-hand" evidence="2">
    <location>
        <begin position="432"/>
        <end position="467"/>
    </location>
</feature>
<dbReference type="Proteomes" id="UP001595908">
    <property type="component" value="Unassembled WGS sequence"/>
</dbReference>
<dbReference type="PANTHER" id="PTHR36151">
    <property type="entry name" value="BLR2777 PROTEIN"/>
    <property type="match status" value="1"/>
</dbReference>
<reference evidence="4" key="1">
    <citation type="journal article" date="2019" name="Int. J. Syst. Evol. Microbiol.">
        <title>The Global Catalogue of Microorganisms (GCM) 10K type strain sequencing project: providing services to taxonomists for standard genome sequencing and annotation.</title>
        <authorList>
            <consortium name="The Broad Institute Genomics Platform"/>
            <consortium name="The Broad Institute Genome Sequencing Center for Infectious Disease"/>
            <person name="Wu L."/>
            <person name="Ma J."/>
        </authorList>
    </citation>
    <scope>NUCLEOTIDE SEQUENCE [LARGE SCALE GENOMIC DNA]</scope>
    <source>
        <strain evidence="4">ICMP 257</strain>
    </source>
</reference>
<dbReference type="Pfam" id="PF09995">
    <property type="entry name" value="MPAB_Lcp_cat"/>
    <property type="match status" value="1"/>
</dbReference>
<feature type="domain" description="EF-hand" evidence="2">
    <location>
        <begin position="406"/>
        <end position="431"/>
    </location>
</feature>
<feature type="domain" description="EF-hand" evidence="2">
    <location>
        <begin position="346"/>
        <end position="382"/>
    </location>
</feature>
<feature type="compositionally biased region" description="Polar residues" evidence="1">
    <location>
        <begin position="1"/>
        <end position="11"/>
    </location>
</feature>
<dbReference type="PANTHER" id="PTHR36151:SF3">
    <property type="entry name" value="ER-BOUND OXYGENASE MPAB_MPAB'_RUBBER OXYGENASE CATALYTIC DOMAIN-CONTAINING PROTEIN"/>
    <property type="match status" value="1"/>
</dbReference>
<dbReference type="PROSITE" id="PS00018">
    <property type="entry name" value="EF_HAND_1"/>
    <property type="match status" value="2"/>
</dbReference>
<dbReference type="GeneID" id="31231372"/>
<dbReference type="RefSeq" id="WP_078597570.1">
    <property type="nucleotide sequence ID" value="NZ_JBHSJE010000004.1"/>
</dbReference>
<dbReference type="InterPro" id="IPR011992">
    <property type="entry name" value="EF-hand-dom_pair"/>
</dbReference>
<evidence type="ECO:0000313" key="3">
    <source>
        <dbReference type="EMBL" id="MFC4979986.1"/>
    </source>
</evidence>
<dbReference type="Pfam" id="PF13202">
    <property type="entry name" value="EF-hand_5"/>
    <property type="match status" value="1"/>
</dbReference>
<sequence>MKNTDSNQFTRTGPGASGPHEDRGQATEPPAESLFGPGSQFHRFFNDPRWALAVVRATVLEAAHPQIGAALADNSSFVVHPWRRLHNTLVSLQRMFGADEHTRQREAARLNRLHSRLSGTDAGNRPYDAMDPEVRAWVVATLFESSVTMCRLSGQPLDQATMEQLYAEFRAFLAALGEEAGHLPPTLPEFWQYFDRMVAEELQNTEALRIILFRLFEHLPAPPLFAGLPTVWATGRALAGPVLGTITVASLPEAFRRRAGLPEVPGAQTLMQSAYMATRLARALPDDWIRTENFVSLLQLSPDGDGPYAETLSALRARMKRAGALLRLITPVPAQQDGTGAAGGAESRRSAREFFSEVLDQTGDGFLDWPDLAAMARELCSRLDLDEPEETRLYDAFAAWWRELQAALDSDGDGRVSEEEYAAAVPSLAGPALIRVAEVLFGVTDTDGDQFIDAEEYRALFRRGFARSVVDAEGRYSRSAFVRDFLAFMSGRQRSTPYDALLSDA</sequence>
<dbReference type="CDD" id="cd00051">
    <property type="entry name" value="EFh"/>
    <property type="match status" value="1"/>
</dbReference>
<dbReference type="InterPro" id="IPR002048">
    <property type="entry name" value="EF_hand_dom"/>
</dbReference>
<evidence type="ECO:0000256" key="1">
    <source>
        <dbReference type="SAM" id="MobiDB-lite"/>
    </source>
</evidence>
<dbReference type="PROSITE" id="PS50222">
    <property type="entry name" value="EF_HAND_2"/>
    <property type="match status" value="3"/>
</dbReference>
<protein>
    <submittedName>
        <fullName evidence="3">Oxygenase MpaB family protein</fullName>
    </submittedName>
</protein>
<proteinExistence type="predicted"/>
<dbReference type="EMBL" id="JBHSJE010000004">
    <property type="protein sequence ID" value="MFC4979986.1"/>
    <property type="molecule type" value="Genomic_DNA"/>
</dbReference>